<dbReference type="SUPFAM" id="SSF56349">
    <property type="entry name" value="DNA breaking-rejoining enzymes"/>
    <property type="match status" value="1"/>
</dbReference>
<dbReference type="InterPro" id="IPR011010">
    <property type="entry name" value="DNA_brk_join_enz"/>
</dbReference>
<accession>A0A927EEC4</accession>
<dbReference type="Gene3D" id="1.10.443.10">
    <property type="entry name" value="Intergrase catalytic core"/>
    <property type="match status" value="1"/>
</dbReference>
<evidence type="ECO:0000259" key="2">
    <source>
        <dbReference type="PROSITE" id="PS51898"/>
    </source>
</evidence>
<evidence type="ECO:0000313" key="3">
    <source>
        <dbReference type="EMBL" id="MBD3849407.1"/>
    </source>
</evidence>
<dbReference type="InterPro" id="IPR002104">
    <property type="entry name" value="Integrase_catalytic"/>
</dbReference>
<comment type="caution">
    <text evidence="3">The sequence shown here is derived from an EMBL/GenBank/DDBJ whole genome shotgun (WGS) entry which is preliminary data.</text>
</comment>
<dbReference type="InterPro" id="IPR013762">
    <property type="entry name" value="Integrase-like_cat_sf"/>
</dbReference>
<evidence type="ECO:0000256" key="1">
    <source>
        <dbReference type="ARBA" id="ARBA00023172"/>
    </source>
</evidence>
<dbReference type="RefSeq" id="WP_191125999.1">
    <property type="nucleotide sequence ID" value="NZ_JACXWY010000037.1"/>
</dbReference>
<dbReference type="EMBL" id="JACXWY010000037">
    <property type="protein sequence ID" value="MBD3849407.1"/>
    <property type="molecule type" value="Genomic_DNA"/>
</dbReference>
<sequence>MTGVTYTELARVGSYPIVQHSQSKQLFVAWYNAATRQVVRGSLATGNLADAVIKVQSLVDQGMQGDPRPYLKAAGPMTLRMILEAHRPYIAKLASAEAEAIHIAQFLNSDLADKKVVTIVPKDWEGLRDRWLAEGKTIGTISRRISTARSALRRAHDNGEITSFRKVPEFRTKNHMRSAKPKGAILSIAELARLYDAFEEPHLQIWYAFLLGTAARTAAILDLQLGSFERDPALVMLNPEGRPQSTKWRPCLPIHQHLAPWVEQLPPGRAVTWRGRPVKSVKKGRAAAVTRAGLDPRANSYSVRHSLGRFMQRKRVDREQIAIWLGHIAPPESPETTLIYSPYEPEFLIDAKRATAEFVAEIAARAKTPLLEPPPAVTMMWQLRRQRTKRDD</sequence>
<dbReference type="PROSITE" id="PS51898">
    <property type="entry name" value="TYR_RECOMBINASE"/>
    <property type="match status" value="1"/>
</dbReference>
<keyword evidence="1" id="KW-0233">DNA recombination</keyword>
<gene>
    <name evidence="3" type="ORF">IED13_27220</name>
</gene>
<dbReference type="GO" id="GO:0015074">
    <property type="term" value="P:DNA integration"/>
    <property type="evidence" value="ECO:0007669"/>
    <property type="project" value="InterPro"/>
</dbReference>
<dbReference type="AlphaFoldDB" id="A0A927EEC4"/>
<dbReference type="GO" id="GO:0003677">
    <property type="term" value="F:DNA binding"/>
    <property type="evidence" value="ECO:0007669"/>
    <property type="project" value="InterPro"/>
</dbReference>
<feature type="domain" description="Tyr recombinase" evidence="2">
    <location>
        <begin position="181"/>
        <end position="353"/>
    </location>
</feature>
<dbReference type="GO" id="GO:0006310">
    <property type="term" value="P:DNA recombination"/>
    <property type="evidence" value="ECO:0007669"/>
    <property type="project" value="UniProtKB-KW"/>
</dbReference>
<protein>
    <submittedName>
        <fullName evidence="3">Site-specific integrase</fullName>
    </submittedName>
</protein>
<dbReference type="Proteomes" id="UP000619295">
    <property type="component" value="Unassembled WGS sequence"/>
</dbReference>
<evidence type="ECO:0000313" key="4">
    <source>
        <dbReference type="Proteomes" id="UP000619295"/>
    </source>
</evidence>
<keyword evidence="4" id="KW-1185">Reference proteome</keyword>
<reference evidence="3" key="1">
    <citation type="submission" date="2020-09" db="EMBL/GenBank/DDBJ databases">
        <title>Bosea spartocytisi sp. nov. a root nodule endophyte of Spartocytisus supranubius in the high mountain ecosystem fo the Teide National Park (Canary Islands, Spain).</title>
        <authorList>
            <person name="Pulido-Suarez L."/>
            <person name="Peix A."/>
            <person name="Igual J.M."/>
            <person name="Socas-Perez N."/>
            <person name="Velazquez E."/>
            <person name="Flores-Felix J.D."/>
            <person name="Leon-Barrios M."/>
        </authorList>
    </citation>
    <scope>NUCLEOTIDE SEQUENCE</scope>
    <source>
        <strain evidence="3">SSUT16</strain>
    </source>
</reference>
<name>A0A927EEC4_9HYPH</name>
<proteinExistence type="predicted"/>
<organism evidence="3 4">
    <name type="scientific">Bosea spartocytisi</name>
    <dbReference type="NCBI Taxonomy" id="2773451"/>
    <lineage>
        <taxon>Bacteria</taxon>
        <taxon>Pseudomonadati</taxon>
        <taxon>Pseudomonadota</taxon>
        <taxon>Alphaproteobacteria</taxon>
        <taxon>Hyphomicrobiales</taxon>
        <taxon>Boseaceae</taxon>
        <taxon>Bosea</taxon>
    </lineage>
</organism>